<dbReference type="EMBL" id="OQ890326">
    <property type="protein sequence ID" value="WLJ26392.1"/>
    <property type="molecule type" value="Genomic_DNA"/>
</dbReference>
<organism evidence="1">
    <name type="scientific">Firmicutes phage HS18</name>
    <dbReference type="NCBI Taxonomy" id="3056396"/>
    <lineage>
        <taxon>Viruses</taxon>
    </lineage>
</organism>
<accession>A0AA50ADL0</accession>
<evidence type="ECO:0000313" key="1">
    <source>
        <dbReference type="EMBL" id="WLJ26392.1"/>
    </source>
</evidence>
<protein>
    <submittedName>
        <fullName evidence="1">Uncharacterized protein</fullName>
    </submittedName>
</protein>
<name>A0AA50ADL0_9VIRU</name>
<reference evidence="1" key="1">
    <citation type="submission" date="2023-04" db="EMBL/GenBank/DDBJ databases">
        <title>The human skin virome in hidradenitis suppurativa patients.</title>
        <authorList>
            <person name="Jansen D."/>
        </authorList>
    </citation>
    <scope>NUCLEOTIDE SEQUENCE</scope>
    <source>
        <strain evidence="1">VC4_HSPhageC</strain>
    </source>
</reference>
<sequence length="33" mass="4018">MLLTILWITYPFFFTSFHFCERSFFVPLSLSLL</sequence>
<proteinExistence type="predicted"/>